<evidence type="ECO:0000313" key="5">
    <source>
        <dbReference type="EMBL" id="WXA95475.1"/>
    </source>
</evidence>
<dbReference type="Proteomes" id="UP001379533">
    <property type="component" value="Chromosome"/>
</dbReference>
<organism evidence="5 6">
    <name type="scientific">Pendulispora brunnea</name>
    <dbReference type="NCBI Taxonomy" id="2905690"/>
    <lineage>
        <taxon>Bacteria</taxon>
        <taxon>Pseudomonadati</taxon>
        <taxon>Myxococcota</taxon>
        <taxon>Myxococcia</taxon>
        <taxon>Myxococcales</taxon>
        <taxon>Sorangiineae</taxon>
        <taxon>Pendulisporaceae</taxon>
        <taxon>Pendulispora</taxon>
    </lineage>
</organism>
<proteinExistence type="inferred from homology"/>
<dbReference type="InterPro" id="IPR003703">
    <property type="entry name" value="Acyl_CoA_thio"/>
</dbReference>
<dbReference type="InterPro" id="IPR049449">
    <property type="entry name" value="TesB_ACOT8-like_N"/>
</dbReference>
<name>A0ABZ2K9W5_9BACT</name>
<evidence type="ECO:0000313" key="6">
    <source>
        <dbReference type="Proteomes" id="UP001379533"/>
    </source>
</evidence>
<accession>A0ABZ2K9W5</accession>
<dbReference type="PANTHER" id="PTHR11066">
    <property type="entry name" value="ACYL-COA THIOESTERASE"/>
    <property type="match status" value="1"/>
</dbReference>
<dbReference type="EMBL" id="CP089982">
    <property type="protein sequence ID" value="WXA95475.1"/>
    <property type="molecule type" value="Genomic_DNA"/>
</dbReference>
<dbReference type="InterPro" id="IPR042171">
    <property type="entry name" value="Acyl-CoA_hotdog"/>
</dbReference>
<keyword evidence="6" id="KW-1185">Reference proteome</keyword>
<dbReference type="Pfam" id="PF13622">
    <property type="entry name" value="4HBT_3"/>
    <property type="match status" value="1"/>
</dbReference>
<protein>
    <submittedName>
        <fullName evidence="5">Acyl-CoA thioesterase II</fullName>
    </submittedName>
</protein>
<dbReference type="Pfam" id="PF02551">
    <property type="entry name" value="Acyl_CoA_thio"/>
    <property type="match status" value="1"/>
</dbReference>
<sequence>MSKPLEELVELLALERIEENLFRGQSRDLGWGTVFGGQVLGQALSAAEQTVPPERHVHSLNAYFLRPGNVSHPIVYDVDRIRDGGSFNTRRVVAIQRGEPIFNLAASFQKLEEGYDHQDPMPEVPPPESIPTDQERAALTPELPTRVRELAMAPGPFESRAIDVLDSPIHPTPRPPIRRVWVRAVGTLPDRPTLHRSLLAYASDRSFLTTALFPHGAGWLTPGLQLASLDHVMWFHRPFRMDDWLLYVMESSTAQGSRGLTHGRFFTRDGRLVASTAQEGLMRVRTKAPTS</sequence>
<dbReference type="CDD" id="cd03444">
    <property type="entry name" value="Thioesterase_II_repeat1"/>
    <property type="match status" value="1"/>
</dbReference>
<dbReference type="Gene3D" id="2.40.160.210">
    <property type="entry name" value="Acyl-CoA thioesterase, double hotdog domain"/>
    <property type="match status" value="1"/>
</dbReference>
<reference evidence="5 6" key="1">
    <citation type="submission" date="2021-12" db="EMBL/GenBank/DDBJ databases">
        <title>Discovery of the Pendulisporaceae a myxobacterial family with distinct sporulation behavior and unique specialized metabolism.</title>
        <authorList>
            <person name="Garcia R."/>
            <person name="Popoff A."/>
            <person name="Bader C.D."/>
            <person name="Loehr J."/>
            <person name="Walesch S."/>
            <person name="Walt C."/>
            <person name="Boldt J."/>
            <person name="Bunk B."/>
            <person name="Haeckl F.J.F.P.J."/>
            <person name="Gunesch A.P."/>
            <person name="Birkelbach J."/>
            <person name="Nuebel U."/>
            <person name="Pietschmann T."/>
            <person name="Bach T."/>
            <person name="Mueller R."/>
        </authorList>
    </citation>
    <scope>NUCLEOTIDE SEQUENCE [LARGE SCALE GENOMIC DNA]</scope>
    <source>
        <strain evidence="5 6">MSr12523</strain>
    </source>
</reference>
<dbReference type="NCBIfam" id="TIGR00189">
    <property type="entry name" value="tesB"/>
    <property type="match status" value="1"/>
</dbReference>
<keyword evidence="2" id="KW-0378">Hydrolase</keyword>
<dbReference type="RefSeq" id="WP_394846081.1">
    <property type="nucleotide sequence ID" value="NZ_CP089982.1"/>
</dbReference>
<gene>
    <name evidence="5" type="primary">tesB</name>
    <name evidence="5" type="ORF">LZC95_01295</name>
</gene>
<evidence type="ECO:0000259" key="4">
    <source>
        <dbReference type="Pfam" id="PF13622"/>
    </source>
</evidence>
<dbReference type="PANTHER" id="PTHR11066:SF34">
    <property type="entry name" value="ACYL-COENZYME A THIOESTERASE 8"/>
    <property type="match status" value="1"/>
</dbReference>
<feature type="domain" description="Acyl-CoA thioesterase 2 C-terminal" evidence="3">
    <location>
        <begin position="178"/>
        <end position="281"/>
    </location>
</feature>
<evidence type="ECO:0000259" key="3">
    <source>
        <dbReference type="Pfam" id="PF02551"/>
    </source>
</evidence>
<feature type="domain" description="Acyl-CoA thioesterase-like N-terminal HotDog" evidence="4">
    <location>
        <begin position="31"/>
        <end position="109"/>
    </location>
</feature>
<evidence type="ECO:0000256" key="2">
    <source>
        <dbReference type="ARBA" id="ARBA00022801"/>
    </source>
</evidence>
<dbReference type="InterPro" id="IPR029069">
    <property type="entry name" value="HotDog_dom_sf"/>
</dbReference>
<comment type="similarity">
    <text evidence="1">Belongs to the C/M/P thioester hydrolase family.</text>
</comment>
<dbReference type="CDD" id="cd03445">
    <property type="entry name" value="Thioesterase_II_repeat2"/>
    <property type="match status" value="1"/>
</dbReference>
<dbReference type="InterPro" id="IPR025652">
    <property type="entry name" value="TesB_C"/>
</dbReference>
<evidence type="ECO:0000256" key="1">
    <source>
        <dbReference type="ARBA" id="ARBA00006538"/>
    </source>
</evidence>
<dbReference type="SUPFAM" id="SSF54637">
    <property type="entry name" value="Thioesterase/thiol ester dehydrase-isomerase"/>
    <property type="match status" value="2"/>
</dbReference>